<gene>
    <name evidence="4" type="ORF">U5817_24965</name>
</gene>
<accession>A0ABZ1AKL5</accession>
<dbReference type="RefSeq" id="WP_407279238.1">
    <property type="nucleotide sequence ID" value="NZ_CP141259.1"/>
</dbReference>
<organism evidence="4 5">
    <name type="scientific">Aromatoleum evansii</name>
    <name type="common">Azoarcus evansii</name>
    <dbReference type="NCBI Taxonomy" id="59406"/>
    <lineage>
        <taxon>Bacteria</taxon>
        <taxon>Pseudomonadati</taxon>
        <taxon>Pseudomonadota</taxon>
        <taxon>Betaproteobacteria</taxon>
        <taxon>Rhodocyclales</taxon>
        <taxon>Rhodocyclaceae</taxon>
        <taxon>Aromatoleum</taxon>
    </lineage>
</organism>
<reference evidence="4 5" key="1">
    <citation type="submission" date="2023-12" db="EMBL/GenBank/DDBJ databases">
        <title>A. evansii MAY27, complete genome.</title>
        <authorList>
            <person name="Wang Y."/>
        </authorList>
    </citation>
    <scope>NUCLEOTIDE SEQUENCE [LARGE SCALE GENOMIC DNA]</scope>
    <source>
        <strain evidence="4 5">MAY27</strain>
    </source>
</reference>
<sequence length="169" mass="19652">MKALLRTLVLTTLAWAVPLPATGEVFKCVLADGKVIYQDSPCAGTHSPRPLHIETGRPSVRDELDAEERAATERQRLRQLEEAREDQERNAELEQEARRKREAREPPEPSLEARCADYIKRAEQLEKPLVPQQQKYEIELRRRGDDARSRREKARALRDKYFTECLGRY</sequence>
<feature type="compositionally biased region" description="Basic and acidic residues" evidence="1">
    <location>
        <begin position="51"/>
        <end position="107"/>
    </location>
</feature>
<feature type="domain" description="DUF4124" evidence="3">
    <location>
        <begin position="13"/>
        <end position="52"/>
    </location>
</feature>
<name>A0ABZ1AKL5_AROEV</name>
<evidence type="ECO:0000313" key="5">
    <source>
        <dbReference type="Proteomes" id="UP001626593"/>
    </source>
</evidence>
<protein>
    <submittedName>
        <fullName evidence="4">DUF4124 domain-containing protein</fullName>
    </submittedName>
</protein>
<dbReference type="Pfam" id="PF13511">
    <property type="entry name" value="DUF4124"/>
    <property type="match status" value="1"/>
</dbReference>
<feature type="region of interest" description="Disordered" evidence="1">
    <location>
        <begin position="41"/>
        <end position="112"/>
    </location>
</feature>
<keyword evidence="2" id="KW-0732">Signal</keyword>
<dbReference type="InterPro" id="IPR025392">
    <property type="entry name" value="DUF4124"/>
</dbReference>
<evidence type="ECO:0000256" key="2">
    <source>
        <dbReference type="SAM" id="SignalP"/>
    </source>
</evidence>
<evidence type="ECO:0000256" key="1">
    <source>
        <dbReference type="SAM" id="MobiDB-lite"/>
    </source>
</evidence>
<feature type="chain" id="PRO_5047196001" evidence="2">
    <location>
        <begin position="24"/>
        <end position="169"/>
    </location>
</feature>
<feature type="signal peptide" evidence="2">
    <location>
        <begin position="1"/>
        <end position="23"/>
    </location>
</feature>
<evidence type="ECO:0000313" key="4">
    <source>
        <dbReference type="EMBL" id="WRL46409.1"/>
    </source>
</evidence>
<proteinExistence type="predicted"/>
<keyword evidence="5" id="KW-1185">Reference proteome</keyword>
<evidence type="ECO:0000259" key="3">
    <source>
        <dbReference type="Pfam" id="PF13511"/>
    </source>
</evidence>
<dbReference type="EMBL" id="CP141259">
    <property type="protein sequence ID" value="WRL46409.1"/>
    <property type="molecule type" value="Genomic_DNA"/>
</dbReference>
<dbReference type="Proteomes" id="UP001626593">
    <property type="component" value="Chromosome"/>
</dbReference>